<evidence type="ECO:0000313" key="5">
    <source>
        <dbReference type="EMBL" id="AEB94897.1"/>
    </source>
</evidence>
<reference evidence="5 6" key="1">
    <citation type="journal article" date="2011" name="J. Bacteriol.">
        <title>Complete genome sequence of Metallosphaera cuprina, a metal sulfide-oxidizing archaeon from a hot spring.</title>
        <authorList>
            <person name="Liu L.J."/>
            <person name="You X.Y."/>
            <person name="Zheng H."/>
            <person name="Wang S."/>
            <person name="Jiang C.Y."/>
            <person name="Liu S.J."/>
        </authorList>
    </citation>
    <scope>NUCLEOTIDE SEQUENCE [LARGE SCALE GENOMIC DNA]</scope>
    <source>
        <strain evidence="5 6">Ar-4</strain>
    </source>
</reference>
<dbReference type="GO" id="GO:0032259">
    <property type="term" value="P:methylation"/>
    <property type="evidence" value="ECO:0007669"/>
    <property type="project" value="UniProtKB-KW"/>
</dbReference>
<dbReference type="SUPFAM" id="SSF53335">
    <property type="entry name" value="S-adenosyl-L-methionine-dependent methyltransferases"/>
    <property type="match status" value="1"/>
</dbReference>
<dbReference type="AlphaFoldDB" id="F4G208"/>
<dbReference type="Proteomes" id="UP000007812">
    <property type="component" value="Chromosome"/>
</dbReference>
<dbReference type="InterPro" id="IPR051052">
    <property type="entry name" value="Diverse_substrate_MTase"/>
</dbReference>
<gene>
    <name evidence="5" type="ordered locus">Mcup_0792</name>
</gene>
<dbReference type="PANTHER" id="PTHR44942:SF4">
    <property type="entry name" value="METHYLTRANSFERASE TYPE 11 DOMAIN-CONTAINING PROTEIN"/>
    <property type="match status" value="1"/>
</dbReference>
<name>F4G208_METCR</name>
<protein>
    <submittedName>
        <fullName evidence="5">Methyltransferase type 11</fullName>
    </submittedName>
</protein>
<dbReference type="STRING" id="1006006.Mcup_0792"/>
<dbReference type="InterPro" id="IPR029063">
    <property type="entry name" value="SAM-dependent_MTases_sf"/>
</dbReference>
<proteinExistence type="inferred from homology"/>
<dbReference type="CDD" id="cd02440">
    <property type="entry name" value="AdoMet_MTases"/>
    <property type="match status" value="1"/>
</dbReference>
<evidence type="ECO:0000256" key="3">
    <source>
        <dbReference type="ARBA" id="ARBA00022679"/>
    </source>
</evidence>
<evidence type="ECO:0000313" key="6">
    <source>
        <dbReference type="Proteomes" id="UP000007812"/>
    </source>
</evidence>
<dbReference type="InterPro" id="IPR013216">
    <property type="entry name" value="Methyltransf_11"/>
</dbReference>
<sequence>MLLDPKRKEFENPEVFIPSLLSGNEVVADIGCGPGFYCTVLELYSSKLYCVDVNDEALKLAKANSRKSSTTFLREPSDQTSIPANSVDVIVFANSFHDMNRESTYRETLRILKPSGRVIIVDWKRDAPFGPPLRLRMDPEHYLEIFKDFTLEKTFSPGPYHFGLVLRRK</sequence>
<dbReference type="HOGENOM" id="CLU_037990_16_1_2"/>
<dbReference type="PATRIC" id="fig|1006006.8.peg.790"/>
<accession>F4G208</accession>
<evidence type="ECO:0000256" key="2">
    <source>
        <dbReference type="ARBA" id="ARBA00022603"/>
    </source>
</evidence>
<keyword evidence="3" id="KW-0808">Transferase</keyword>
<dbReference type="Pfam" id="PF08241">
    <property type="entry name" value="Methyltransf_11"/>
    <property type="match status" value="1"/>
</dbReference>
<dbReference type="KEGG" id="mcn:Mcup_0792"/>
<comment type="similarity">
    <text evidence="1">Belongs to the methyltransferase superfamily.</text>
</comment>
<evidence type="ECO:0000259" key="4">
    <source>
        <dbReference type="Pfam" id="PF08241"/>
    </source>
</evidence>
<evidence type="ECO:0000256" key="1">
    <source>
        <dbReference type="ARBA" id="ARBA00008361"/>
    </source>
</evidence>
<organism evidence="5 6">
    <name type="scientific">Metallosphaera cuprina (strain Ar-4)</name>
    <dbReference type="NCBI Taxonomy" id="1006006"/>
    <lineage>
        <taxon>Archaea</taxon>
        <taxon>Thermoproteota</taxon>
        <taxon>Thermoprotei</taxon>
        <taxon>Sulfolobales</taxon>
        <taxon>Sulfolobaceae</taxon>
        <taxon>Metallosphaera</taxon>
    </lineage>
</organism>
<dbReference type="GO" id="GO:0008757">
    <property type="term" value="F:S-adenosylmethionine-dependent methyltransferase activity"/>
    <property type="evidence" value="ECO:0007669"/>
    <property type="project" value="InterPro"/>
</dbReference>
<feature type="domain" description="Methyltransferase type 11" evidence="4">
    <location>
        <begin position="29"/>
        <end position="120"/>
    </location>
</feature>
<dbReference type="EMBL" id="CP002656">
    <property type="protein sequence ID" value="AEB94897.1"/>
    <property type="molecule type" value="Genomic_DNA"/>
</dbReference>
<dbReference type="eggNOG" id="arCOG02702">
    <property type="taxonomic scope" value="Archaea"/>
</dbReference>
<dbReference type="Gene3D" id="3.40.50.150">
    <property type="entry name" value="Vaccinia Virus protein VP39"/>
    <property type="match status" value="1"/>
</dbReference>
<dbReference type="PANTHER" id="PTHR44942">
    <property type="entry name" value="METHYLTRANSF_11 DOMAIN-CONTAINING PROTEIN"/>
    <property type="match status" value="1"/>
</dbReference>
<keyword evidence="6" id="KW-1185">Reference proteome</keyword>
<keyword evidence="2 5" id="KW-0489">Methyltransferase</keyword>